<organism evidence="1 2">
    <name type="scientific">Ruminococcus flavefaciens</name>
    <dbReference type="NCBI Taxonomy" id="1265"/>
    <lineage>
        <taxon>Bacteria</taxon>
        <taxon>Bacillati</taxon>
        <taxon>Bacillota</taxon>
        <taxon>Clostridia</taxon>
        <taxon>Eubacteriales</taxon>
        <taxon>Oscillospiraceae</taxon>
        <taxon>Ruminococcus</taxon>
    </lineage>
</organism>
<dbReference type="AlphaFoldDB" id="A0A315YS64"/>
<gene>
    <name evidence="1" type="ORF">IE37_00131</name>
</gene>
<proteinExistence type="predicted"/>
<accession>A0A315YS64</accession>
<evidence type="ECO:0000313" key="1">
    <source>
        <dbReference type="EMBL" id="PWJ15237.1"/>
    </source>
</evidence>
<dbReference type="EMBL" id="QGDI01000001">
    <property type="protein sequence ID" value="PWJ15237.1"/>
    <property type="molecule type" value="Genomic_DNA"/>
</dbReference>
<name>A0A315YS64_RUMFL</name>
<dbReference type="RefSeq" id="WP_109725052.1">
    <property type="nucleotide sequence ID" value="NZ_QGDI01000001.1"/>
</dbReference>
<comment type="caution">
    <text evidence="1">The sequence shown here is derived from an EMBL/GenBank/DDBJ whole genome shotgun (WGS) entry which is preliminary data.</text>
</comment>
<dbReference type="Proteomes" id="UP000245720">
    <property type="component" value="Unassembled WGS sequence"/>
</dbReference>
<protein>
    <submittedName>
        <fullName evidence="1">Uncharacterized protein</fullName>
    </submittedName>
</protein>
<sequence>MEQLAKVLPKYKENIIVAVVFRKHFEWYVAPKNLWKMDYNKLYSIWKALYSRSGRSYEDFELNIGSFEDFCEKRWGIEVLDENTASHFLGHLFKCRYSADELRLLRTMARDDKKIDYQPSLYIDFDNNIMYSAFPKPENFESFVPKGWQGRYGDFSAMIPADKRF</sequence>
<evidence type="ECO:0000313" key="2">
    <source>
        <dbReference type="Proteomes" id="UP000245720"/>
    </source>
</evidence>
<reference evidence="1 2" key="1">
    <citation type="submission" date="2018-05" db="EMBL/GenBank/DDBJ databases">
        <title>The Hungate 1000. A catalogue of reference genomes from the rumen microbiome.</title>
        <authorList>
            <person name="Kelly W."/>
        </authorList>
    </citation>
    <scope>NUCLEOTIDE SEQUENCE [LARGE SCALE GENOMIC DNA]</scope>
    <source>
        <strain evidence="1 2">SAb67</strain>
    </source>
</reference>
<dbReference type="OrthoDB" id="7058913at2"/>